<evidence type="ECO:0000313" key="3">
    <source>
        <dbReference type="Proteomes" id="UP001303046"/>
    </source>
</evidence>
<dbReference type="PANTHER" id="PTHR45908">
    <property type="entry name" value="PROTEIN CBG11750-RELATED"/>
    <property type="match status" value="1"/>
</dbReference>
<name>A0ABR1BL50_NECAM</name>
<dbReference type="CDD" id="cd00519">
    <property type="entry name" value="Lipase_3"/>
    <property type="match status" value="1"/>
</dbReference>
<reference evidence="2 3" key="1">
    <citation type="submission" date="2023-08" db="EMBL/GenBank/DDBJ databases">
        <title>A Necator americanus chromosomal reference genome.</title>
        <authorList>
            <person name="Ilik V."/>
            <person name="Petrzelkova K.J."/>
            <person name="Pardy F."/>
            <person name="Fuh T."/>
            <person name="Niatou-Singa F.S."/>
            <person name="Gouil Q."/>
            <person name="Baker L."/>
            <person name="Ritchie M.E."/>
            <person name="Jex A.R."/>
            <person name="Gazzola D."/>
            <person name="Li H."/>
            <person name="Toshio Fujiwara R."/>
            <person name="Zhan B."/>
            <person name="Aroian R.V."/>
            <person name="Pafco B."/>
            <person name="Schwarz E.M."/>
        </authorList>
    </citation>
    <scope>NUCLEOTIDE SEQUENCE [LARGE SCALE GENOMIC DNA]</scope>
    <source>
        <strain evidence="2 3">Aroian</strain>
        <tissue evidence="2">Whole animal</tissue>
    </source>
</reference>
<dbReference type="Proteomes" id="UP001303046">
    <property type="component" value="Unassembled WGS sequence"/>
</dbReference>
<dbReference type="InterPro" id="IPR029058">
    <property type="entry name" value="AB_hydrolase_fold"/>
</dbReference>
<protein>
    <recommendedName>
        <fullName evidence="1">Fungal lipase-type domain-containing protein</fullName>
    </recommendedName>
</protein>
<comment type="caution">
    <text evidence="2">The sequence shown here is derived from an EMBL/GenBank/DDBJ whole genome shotgun (WGS) entry which is preliminary data.</text>
</comment>
<organism evidence="2 3">
    <name type="scientific">Necator americanus</name>
    <name type="common">Human hookworm</name>
    <dbReference type="NCBI Taxonomy" id="51031"/>
    <lineage>
        <taxon>Eukaryota</taxon>
        <taxon>Metazoa</taxon>
        <taxon>Ecdysozoa</taxon>
        <taxon>Nematoda</taxon>
        <taxon>Chromadorea</taxon>
        <taxon>Rhabditida</taxon>
        <taxon>Rhabditina</taxon>
        <taxon>Rhabditomorpha</taxon>
        <taxon>Strongyloidea</taxon>
        <taxon>Ancylostomatidae</taxon>
        <taxon>Bunostominae</taxon>
        <taxon>Necator</taxon>
    </lineage>
</organism>
<sequence>MPPRHNVPSGYAGGYANISRRGHAPVVHEDADNRHRCPSYHRDAENCAVTRKYVKKSGRSHPPSAIVRSQFPAYVEAVTFYADFYDGNLTRSSQRGSTSPICGFCWRNVQFMDASAYVNENRCVRVSAVVDCGYRSTAVLRHLRFMSVLLPLLCSSFLHVLGDMQENSAETSNNGSLFDLQQALWVFDFAAAAYAEDPNLCLVQYDASLVYRITLPCDYLKDECWGFVAMRDGWIIVAFRGTRTKIQLITELIETMSEPKKRLRAGGSVQHYFYVALEAIWKPMYSVIRKLRATYPSYQIVFTGHSLGGALASLASTVYAHRHPAQKDRIHLITFGQPRVGNFEYAETHNRLVSNSWRIVHKYDLVAHLPACAFQIFSRSCTSLLNHSPYHHGTEVWFPSNMTQNSMFRICQGSPQFEDDSCSNGYYLHYGVKDHIRYFEHEVSSYGINGCVDLPDPPLTPHLTSQL</sequence>
<evidence type="ECO:0000313" key="2">
    <source>
        <dbReference type="EMBL" id="KAK6727176.1"/>
    </source>
</evidence>
<feature type="domain" description="Fungal lipase-type" evidence="1">
    <location>
        <begin position="236"/>
        <end position="373"/>
    </location>
</feature>
<dbReference type="SUPFAM" id="SSF53474">
    <property type="entry name" value="alpha/beta-Hydrolases"/>
    <property type="match status" value="1"/>
</dbReference>
<gene>
    <name evidence="2" type="primary">Necator_chrI.g1220</name>
    <name evidence="2" type="ORF">RB195_005094</name>
</gene>
<dbReference type="EMBL" id="JAVFWL010000001">
    <property type="protein sequence ID" value="KAK6727176.1"/>
    <property type="molecule type" value="Genomic_DNA"/>
</dbReference>
<keyword evidence="3" id="KW-1185">Reference proteome</keyword>
<proteinExistence type="predicted"/>
<dbReference type="Pfam" id="PF01764">
    <property type="entry name" value="Lipase_3"/>
    <property type="match status" value="1"/>
</dbReference>
<dbReference type="Gene3D" id="3.40.50.1820">
    <property type="entry name" value="alpha/beta hydrolase"/>
    <property type="match status" value="1"/>
</dbReference>
<dbReference type="InterPro" id="IPR002921">
    <property type="entry name" value="Fungal_lipase-type"/>
</dbReference>
<dbReference type="PANTHER" id="PTHR45908:SF19">
    <property type="entry name" value="FUNGAL LIPASE-LIKE DOMAIN-CONTAINING PROTEIN"/>
    <property type="match status" value="1"/>
</dbReference>
<accession>A0ABR1BL50</accession>
<evidence type="ECO:0000259" key="1">
    <source>
        <dbReference type="Pfam" id="PF01764"/>
    </source>
</evidence>